<reference evidence="4 5" key="1">
    <citation type="journal article" date="2016" name="Mol. Biol. Evol.">
        <title>Comparative Genomics of Early-Diverging Mushroom-Forming Fungi Provides Insights into the Origins of Lignocellulose Decay Capabilities.</title>
        <authorList>
            <person name="Nagy L.G."/>
            <person name="Riley R."/>
            <person name="Tritt A."/>
            <person name="Adam C."/>
            <person name="Daum C."/>
            <person name="Floudas D."/>
            <person name="Sun H."/>
            <person name="Yadav J.S."/>
            <person name="Pangilinan J."/>
            <person name="Larsson K.H."/>
            <person name="Matsuura K."/>
            <person name="Barry K."/>
            <person name="Labutti K."/>
            <person name="Kuo R."/>
            <person name="Ohm R.A."/>
            <person name="Bhattacharya S.S."/>
            <person name="Shirouzu T."/>
            <person name="Yoshinaga Y."/>
            <person name="Martin F.M."/>
            <person name="Grigoriev I.V."/>
            <person name="Hibbett D.S."/>
        </authorList>
    </citation>
    <scope>NUCLEOTIDE SEQUENCE [LARGE SCALE GENOMIC DNA]</scope>
    <source>
        <strain evidence="4 5">L-15889</strain>
    </source>
</reference>
<feature type="signal peptide" evidence="2">
    <location>
        <begin position="1"/>
        <end position="17"/>
    </location>
</feature>
<evidence type="ECO:0000256" key="1">
    <source>
        <dbReference type="ARBA" id="ARBA00022729"/>
    </source>
</evidence>
<feature type="chain" id="PRO_5007862454" description="Yeast cell wall synthesis Kre9/Knh1-like N-terminal domain-containing protein" evidence="2">
    <location>
        <begin position="18"/>
        <end position="110"/>
    </location>
</feature>
<dbReference type="AlphaFoldDB" id="A0A165MHX4"/>
<keyword evidence="1 2" id="KW-0732">Signal</keyword>
<dbReference type="InterPro" id="IPR018466">
    <property type="entry name" value="Kre9/Knh1-like_N"/>
</dbReference>
<protein>
    <recommendedName>
        <fullName evidence="3">Yeast cell wall synthesis Kre9/Knh1-like N-terminal domain-containing protein</fullName>
    </recommendedName>
</protein>
<dbReference type="EMBL" id="KV429101">
    <property type="protein sequence ID" value="KZT65704.1"/>
    <property type="molecule type" value="Genomic_DNA"/>
</dbReference>
<accession>A0A165MHX4</accession>
<dbReference type="OrthoDB" id="5420143at2759"/>
<dbReference type="Pfam" id="PF10342">
    <property type="entry name" value="Kre9_KNH"/>
    <property type="match status" value="1"/>
</dbReference>
<organism evidence="4 5">
    <name type="scientific">Daedalea quercina L-15889</name>
    <dbReference type="NCBI Taxonomy" id="1314783"/>
    <lineage>
        <taxon>Eukaryota</taxon>
        <taxon>Fungi</taxon>
        <taxon>Dikarya</taxon>
        <taxon>Basidiomycota</taxon>
        <taxon>Agaricomycotina</taxon>
        <taxon>Agaricomycetes</taxon>
        <taxon>Polyporales</taxon>
        <taxon>Fomitopsis</taxon>
    </lineage>
</organism>
<keyword evidence="5" id="KW-1185">Reference proteome</keyword>
<evidence type="ECO:0000313" key="5">
    <source>
        <dbReference type="Proteomes" id="UP000076727"/>
    </source>
</evidence>
<proteinExistence type="predicted"/>
<evidence type="ECO:0000313" key="4">
    <source>
        <dbReference type="EMBL" id="KZT65704.1"/>
    </source>
</evidence>
<evidence type="ECO:0000256" key="2">
    <source>
        <dbReference type="SAM" id="SignalP"/>
    </source>
</evidence>
<sequence length="110" mass="11966">MTKPHSSLFFLVSVASALVLDTPSGWYSGETVTERWQIQPSDPAQFNLELSSAGNNNNGNWDVANNVHTANGAVTFRLPNVPAGHYVLRAVDTTNEDKVYAESGQFNIAQ</sequence>
<feature type="domain" description="Yeast cell wall synthesis Kre9/Knh1-like N-terminal" evidence="3">
    <location>
        <begin position="26"/>
        <end position="108"/>
    </location>
</feature>
<dbReference type="Proteomes" id="UP000076727">
    <property type="component" value="Unassembled WGS sequence"/>
</dbReference>
<evidence type="ECO:0000259" key="3">
    <source>
        <dbReference type="Pfam" id="PF10342"/>
    </source>
</evidence>
<gene>
    <name evidence="4" type="ORF">DAEQUDRAFT_740491</name>
</gene>
<name>A0A165MHX4_9APHY</name>